<protein>
    <submittedName>
        <fullName evidence="1">Uncharacterized protein</fullName>
    </submittedName>
</protein>
<evidence type="ECO:0000313" key="2">
    <source>
        <dbReference type="Proteomes" id="UP000229112"/>
    </source>
</evidence>
<dbReference type="EMBL" id="PFAY01000007">
    <property type="protein sequence ID" value="PIT93238.1"/>
    <property type="molecule type" value="Genomic_DNA"/>
</dbReference>
<name>A0A2M6WKB1_9BACT</name>
<dbReference type="AlphaFoldDB" id="A0A2M6WKB1"/>
<dbReference type="Proteomes" id="UP000229112">
    <property type="component" value="Unassembled WGS sequence"/>
</dbReference>
<organism evidence="1 2">
    <name type="scientific">Candidatus Harrisonbacteria bacterium CG10_big_fil_rev_8_21_14_0_10_38_8</name>
    <dbReference type="NCBI Taxonomy" id="1974582"/>
    <lineage>
        <taxon>Bacteria</taxon>
        <taxon>Candidatus Harrisoniibacteriota</taxon>
    </lineage>
</organism>
<comment type="caution">
    <text evidence="1">The sequence shown here is derived from an EMBL/GenBank/DDBJ whole genome shotgun (WGS) entry which is preliminary data.</text>
</comment>
<evidence type="ECO:0000313" key="1">
    <source>
        <dbReference type="EMBL" id="PIT93238.1"/>
    </source>
</evidence>
<gene>
    <name evidence="1" type="ORF">COU06_00880</name>
</gene>
<sequence>MRRLFIGIPVPERTKAEILKEADIKASLTDQGLWNITLCLLGMQEDEDLILITQAIDKAITQMEYLDIFFSSYYSDEDKSYLRVNEKSNKALEKVRKLLINSLLDAGVSFRVNQKIIQAELVFKGRGGLKEKDSRIRFAGESINLYESYKKGGVRVDEVLYTGEIIVS</sequence>
<dbReference type="Gene3D" id="3.90.1140.10">
    <property type="entry name" value="Cyclic phosphodiesterase"/>
    <property type="match status" value="1"/>
</dbReference>
<proteinExistence type="predicted"/>
<reference evidence="2" key="1">
    <citation type="submission" date="2017-09" db="EMBL/GenBank/DDBJ databases">
        <title>Depth-based differentiation of microbial function through sediment-hosted aquifers and enrichment of novel symbionts in the deep terrestrial subsurface.</title>
        <authorList>
            <person name="Probst A.J."/>
            <person name="Ladd B."/>
            <person name="Jarett J.K."/>
            <person name="Geller-Mcgrath D.E."/>
            <person name="Sieber C.M.K."/>
            <person name="Emerson J.B."/>
            <person name="Anantharaman K."/>
            <person name="Thomas B.C."/>
            <person name="Malmstrom R."/>
            <person name="Stieglmeier M."/>
            <person name="Klingl A."/>
            <person name="Woyke T."/>
            <person name="Ryan C.M."/>
            <person name="Banfield J.F."/>
        </authorList>
    </citation>
    <scope>NUCLEOTIDE SEQUENCE [LARGE SCALE GENOMIC DNA]</scope>
</reference>
<accession>A0A2M6WKB1</accession>